<dbReference type="EMBL" id="JAUTDP010000008">
    <property type="protein sequence ID" value="KAK3397155.1"/>
    <property type="molecule type" value="Genomic_DNA"/>
</dbReference>
<dbReference type="AlphaFoldDB" id="A0AAE0PCN5"/>
<feature type="compositionally biased region" description="Acidic residues" evidence="1">
    <location>
        <begin position="1"/>
        <end position="30"/>
    </location>
</feature>
<feature type="region of interest" description="Disordered" evidence="1">
    <location>
        <begin position="480"/>
        <end position="782"/>
    </location>
</feature>
<evidence type="ECO:0000313" key="2">
    <source>
        <dbReference type="EMBL" id="KAK3397155.1"/>
    </source>
</evidence>
<comment type="caution">
    <text evidence="2">The sequence shown here is derived from an EMBL/GenBank/DDBJ whole genome shotgun (WGS) entry which is preliminary data.</text>
</comment>
<gene>
    <name evidence="2" type="ORF">B0T20DRAFT_462317</name>
</gene>
<feature type="compositionally biased region" description="Basic and acidic residues" evidence="1">
    <location>
        <begin position="41"/>
        <end position="50"/>
    </location>
</feature>
<dbReference type="GO" id="GO:0003677">
    <property type="term" value="F:DNA binding"/>
    <property type="evidence" value="ECO:0007669"/>
    <property type="project" value="InterPro"/>
</dbReference>
<reference evidence="2" key="2">
    <citation type="submission" date="2023-07" db="EMBL/GenBank/DDBJ databases">
        <authorList>
            <consortium name="Lawrence Berkeley National Laboratory"/>
            <person name="Haridas S."/>
            <person name="Hensen N."/>
            <person name="Bonometti L."/>
            <person name="Westerberg I."/>
            <person name="Brannstrom I.O."/>
            <person name="Guillou S."/>
            <person name="Cros-Aarteil S."/>
            <person name="Calhoun S."/>
            <person name="Kuo A."/>
            <person name="Mondo S."/>
            <person name="Pangilinan J."/>
            <person name="Riley R."/>
            <person name="LaButti K."/>
            <person name="Andreopoulos B."/>
            <person name="Lipzen A."/>
            <person name="Chen C."/>
            <person name="Yanf M."/>
            <person name="Daum C."/>
            <person name="Ng V."/>
            <person name="Clum A."/>
            <person name="Steindorff A."/>
            <person name="Ohm R."/>
            <person name="Martin F."/>
            <person name="Silar P."/>
            <person name="Natvig D."/>
            <person name="Lalanne C."/>
            <person name="Gautier V."/>
            <person name="Ament-velasquez S.L."/>
            <person name="Kruys A."/>
            <person name="Hutchinson M.I."/>
            <person name="Powell A.J."/>
            <person name="Barry K."/>
            <person name="Miller A.N."/>
            <person name="Grigoriev I.V."/>
            <person name="Debuchy R."/>
            <person name="Gladieux P."/>
            <person name="Thoren M.H."/>
            <person name="Johannesson H."/>
        </authorList>
    </citation>
    <scope>NUCLEOTIDE SEQUENCE</scope>
    <source>
        <strain evidence="2">FGSC 1904</strain>
    </source>
</reference>
<feature type="compositionally biased region" description="Acidic residues" evidence="1">
    <location>
        <begin position="505"/>
        <end position="515"/>
    </location>
</feature>
<feature type="region of interest" description="Disordered" evidence="1">
    <location>
        <begin position="1"/>
        <end position="51"/>
    </location>
</feature>
<reference evidence="2" key="1">
    <citation type="journal article" date="2023" name="Mol. Phylogenet. Evol.">
        <title>Genome-scale phylogeny and comparative genomics of the fungal order Sordariales.</title>
        <authorList>
            <person name="Hensen N."/>
            <person name="Bonometti L."/>
            <person name="Westerberg I."/>
            <person name="Brannstrom I.O."/>
            <person name="Guillou S."/>
            <person name="Cros-Aarteil S."/>
            <person name="Calhoun S."/>
            <person name="Haridas S."/>
            <person name="Kuo A."/>
            <person name="Mondo S."/>
            <person name="Pangilinan J."/>
            <person name="Riley R."/>
            <person name="LaButti K."/>
            <person name="Andreopoulos B."/>
            <person name="Lipzen A."/>
            <person name="Chen C."/>
            <person name="Yan M."/>
            <person name="Daum C."/>
            <person name="Ng V."/>
            <person name="Clum A."/>
            <person name="Steindorff A."/>
            <person name="Ohm R.A."/>
            <person name="Martin F."/>
            <person name="Silar P."/>
            <person name="Natvig D.O."/>
            <person name="Lalanne C."/>
            <person name="Gautier V."/>
            <person name="Ament-Velasquez S.L."/>
            <person name="Kruys A."/>
            <person name="Hutchinson M.I."/>
            <person name="Powell A.J."/>
            <person name="Barry K."/>
            <person name="Miller A.N."/>
            <person name="Grigoriev I.V."/>
            <person name="Debuchy R."/>
            <person name="Gladieux P."/>
            <person name="Hiltunen Thoren M."/>
            <person name="Johannesson H."/>
        </authorList>
    </citation>
    <scope>NUCLEOTIDE SEQUENCE</scope>
    <source>
        <strain evidence="2">FGSC 1904</strain>
    </source>
</reference>
<organism evidence="2 3">
    <name type="scientific">Sordaria brevicollis</name>
    <dbReference type="NCBI Taxonomy" id="83679"/>
    <lineage>
        <taxon>Eukaryota</taxon>
        <taxon>Fungi</taxon>
        <taxon>Dikarya</taxon>
        <taxon>Ascomycota</taxon>
        <taxon>Pezizomycotina</taxon>
        <taxon>Sordariomycetes</taxon>
        <taxon>Sordariomycetidae</taxon>
        <taxon>Sordariales</taxon>
        <taxon>Sordariaceae</taxon>
        <taxon>Sordaria</taxon>
    </lineage>
</organism>
<accession>A0AAE0PCN5</accession>
<dbReference type="Proteomes" id="UP001281003">
    <property type="component" value="Unassembled WGS sequence"/>
</dbReference>
<dbReference type="SMART" id="SM00384">
    <property type="entry name" value="AT_hook"/>
    <property type="match status" value="4"/>
</dbReference>
<dbReference type="InterPro" id="IPR017956">
    <property type="entry name" value="AT_hook_DNA-bd_motif"/>
</dbReference>
<dbReference type="PRINTS" id="PR00929">
    <property type="entry name" value="ATHOOK"/>
</dbReference>
<evidence type="ECO:0000256" key="1">
    <source>
        <dbReference type="SAM" id="MobiDB-lite"/>
    </source>
</evidence>
<feature type="compositionally biased region" description="Acidic residues" evidence="1">
    <location>
        <begin position="167"/>
        <end position="176"/>
    </location>
</feature>
<keyword evidence="3" id="KW-1185">Reference proteome</keyword>
<feature type="compositionally biased region" description="Basic residues" evidence="1">
    <location>
        <begin position="488"/>
        <end position="498"/>
    </location>
</feature>
<feature type="compositionally biased region" description="Acidic residues" evidence="1">
    <location>
        <begin position="748"/>
        <end position="759"/>
    </location>
</feature>
<feature type="compositionally biased region" description="Acidic residues" evidence="1">
    <location>
        <begin position="714"/>
        <end position="723"/>
    </location>
</feature>
<feature type="compositionally biased region" description="Basic and acidic residues" evidence="1">
    <location>
        <begin position="760"/>
        <end position="772"/>
    </location>
</feature>
<feature type="compositionally biased region" description="Acidic residues" evidence="1">
    <location>
        <begin position="610"/>
        <end position="640"/>
    </location>
</feature>
<proteinExistence type="predicted"/>
<feature type="region of interest" description="Disordered" evidence="1">
    <location>
        <begin position="395"/>
        <end position="446"/>
    </location>
</feature>
<protein>
    <submittedName>
        <fullName evidence="2">Uncharacterized protein</fullName>
    </submittedName>
</protein>
<name>A0AAE0PCN5_SORBR</name>
<feature type="compositionally biased region" description="Polar residues" evidence="1">
    <location>
        <begin position="79"/>
        <end position="98"/>
    </location>
</feature>
<feature type="region of interest" description="Disordered" evidence="1">
    <location>
        <begin position="79"/>
        <end position="229"/>
    </location>
</feature>
<sequence>MSEIAASDDDDSDFDHVDDDPINDGVDEIQDAPAQHNQAQEGHHSLHDDSNVSTDLSFFQRVYDEQRAVTIAGTYLGTNVTTQGHRPTVKSDQSSSITDPVPASRRPQKRKIGDNIIDLTDLTQVTTPRKSGDGKGKTTEGAAPAQPRAEPKTELPRQSIVRIDPYEFPDDGDDDYTIPPLPKKKTKTMAKRASQTSSNGLPAVQPDATPDHDDISFIPLPPPPSEHAPSSVVQIRSYQKPISSEENPSTSSVSANATQRLYIAPSALTASQKEEYRIVSLSTQETQDNMAGMVTQDDMATQENIPPQSSLPAVPPSDPYPTQMYGEGLLYAGAGTAYKSSGMTTVVPSNLSEIIRGINGDNAQNAAVPNMMTSMSGLGSGSLEMGTPVRVRTNFPVSSPDIIGGGSPDSRTSGRRRKATQISDEDVTQPLESSRLAETREMSAEDSADYTIGTINTHQESTILGNDQIQINEVIEHTTDATASSSTVKKKRGRKKKEPVRMVTEDENALDDSFEATEYQQSEEVSVAVSEPKEPEQPPTKRRRGRPRKSDVAATQKASTPQLDDGDELASPAPTTSRKRGANNNSTSKRKASAPLVIDDSESDGNLSDPPEDIPDEEDPFEAEPEIPPSDENDDEEEEEGPPRKRGRPSAKAAAPAEAPPPTKGKRGRPPKNKVVQEEVSASLAKKNGRSSKSRVIAESEDDDDDQDHAIKEDMEEEHEEEGNNNTREETTPVPDTKPSPEPRATKEEEEEEEEEEEKDKDSVKKEKDDTMKPASFLSMQSQVKYRVGLSKRSRVASLLKVVPRKQ</sequence>
<evidence type="ECO:0000313" key="3">
    <source>
        <dbReference type="Proteomes" id="UP001281003"/>
    </source>
</evidence>